<feature type="transmembrane region" description="Helical" evidence="7">
    <location>
        <begin position="430"/>
        <end position="448"/>
    </location>
</feature>
<evidence type="ECO:0000256" key="7">
    <source>
        <dbReference type="SAM" id="Phobius"/>
    </source>
</evidence>
<keyword evidence="11" id="KW-1185">Reference proteome</keyword>
<evidence type="ECO:0000256" key="8">
    <source>
        <dbReference type="SAM" id="SignalP"/>
    </source>
</evidence>
<evidence type="ECO:0000256" key="4">
    <source>
        <dbReference type="ARBA" id="ARBA00022833"/>
    </source>
</evidence>
<dbReference type="EMBL" id="LNIX01000005">
    <property type="protein sequence ID" value="OXA54220.1"/>
    <property type="molecule type" value="Genomic_DNA"/>
</dbReference>
<evidence type="ECO:0000313" key="10">
    <source>
        <dbReference type="EMBL" id="OXA54220.1"/>
    </source>
</evidence>
<evidence type="ECO:0000256" key="3">
    <source>
        <dbReference type="ARBA" id="ARBA00022771"/>
    </source>
</evidence>
<dbReference type="Proteomes" id="UP000198287">
    <property type="component" value="Unassembled WGS sequence"/>
</dbReference>
<keyword evidence="1" id="KW-0479">Metal-binding</keyword>
<evidence type="ECO:0000259" key="9">
    <source>
        <dbReference type="PROSITE" id="PS50157"/>
    </source>
</evidence>
<keyword evidence="3 6" id="KW-0863">Zinc-finger</keyword>
<feature type="transmembrane region" description="Helical" evidence="7">
    <location>
        <begin position="393"/>
        <end position="418"/>
    </location>
</feature>
<feature type="domain" description="C2H2-type" evidence="9">
    <location>
        <begin position="1047"/>
        <end position="1074"/>
    </location>
</feature>
<dbReference type="SMART" id="SM00355">
    <property type="entry name" value="ZnF_C2H2"/>
    <property type="match status" value="12"/>
</dbReference>
<feature type="domain" description="C2H2-type" evidence="9">
    <location>
        <begin position="1076"/>
        <end position="1103"/>
    </location>
</feature>
<feature type="domain" description="C2H2-type" evidence="9">
    <location>
        <begin position="959"/>
        <end position="986"/>
    </location>
</feature>
<dbReference type="Pfam" id="PF00096">
    <property type="entry name" value="zf-C2H2"/>
    <property type="match status" value="3"/>
</dbReference>
<feature type="domain" description="C2H2-type" evidence="9">
    <location>
        <begin position="867"/>
        <end position="894"/>
    </location>
</feature>
<protein>
    <submittedName>
        <fullName evidence="10">Zinc finger and BTB domain-containing protein 48</fullName>
    </submittedName>
</protein>
<feature type="domain" description="C2H2-type" evidence="9">
    <location>
        <begin position="1105"/>
        <end position="1135"/>
    </location>
</feature>
<accession>A0A226E9Z8</accession>
<feature type="domain" description="C2H2-type" evidence="9">
    <location>
        <begin position="895"/>
        <end position="923"/>
    </location>
</feature>
<feature type="domain" description="C2H2-type" evidence="9">
    <location>
        <begin position="1015"/>
        <end position="1043"/>
    </location>
</feature>
<organism evidence="10 11">
    <name type="scientific">Folsomia candida</name>
    <name type="common">Springtail</name>
    <dbReference type="NCBI Taxonomy" id="158441"/>
    <lineage>
        <taxon>Eukaryota</taxon>
        <taxon>Metazoa</taxon>
        <taxon>Ecdysozoa</taxon>
        <taxon>Arthropoda</taxon>
        <taxon>Hexapoda</taxon>
        <taxon>Collembola</taxon>
        <taxon>Entomobryomorpha</taxon>
        <taxon>Isotomoidea</taxon>
        <taxon>Isotomidae</taxon>
        <taxon>Proisotominae</taxon>
        <taxon>Folsomia</taxon>
    </lineage>
</organism>
<feature type="chain" id="PRO_5012104221" evidence="8">
    <location>
        <begin position="20"/>
        <end position="1223"/>
    </location>
</feature>
<feature type="transmembrane region" description="Helical" evidence="7">
    <location>
        <begin position="468"/>
        <end position="487"/>
    </location>
</feature>
<name>A0A226E9Z8_FOLCA</name>
<evidence type="ECO:0000256" key="2">
    <source>
        <dbReference type="ARBA" id="ARBA00022737"/>
    </source>
</evidence>
<keyword evidence="4" id="KW-0862">Zinc</keyword>
<dbReference type="SUPFAM" id="SSF57667">
    <property type="entry name" value="beta-beta-alpha zinc fingers"/>
    <property type="match status" value="5"/>
</dbReference>
<dbReference type="PROSITE" id="PS00028">
    <property type="entry name" value="ZINC_FINGER_C2H2_1"/>
    <property type="match status" value="9"/>
</dbReference>
<dbReference type="Gene3D" id="3.30.160.60">
    <property type="entry name" value="Classic Zinc Finger"/>
    <property type="match status" value="5"/>
</dbReference>
<proteinExistence type="predicted"/>
<feature type="signal peptide" evidence="8">
    <location>
        <begin position="1"/>
        <end position="19"/>
    </location>
</feature>
<feature type="transmembrane region" description="Helical" evidence="7">
    <location>
        <begin position="711"/>
        <end position="730"/>
    </location>
</feature>
<keyword evidence="7" id="KW-0472">Membrane</keyword>
<keyword evidence="7" id="KW-1133">Transmembrane helix</keyword>
<dbReference type="AlphaFoldDB" id="A0A226E9Z8"/>
<keyword evidence="8" id="KW-0732">Signal</keyword>
<keyword evidence="2" id="KW-0677">Repeat</keyword>
<gene>
    <name evidence="10" type="ORF">Fcan01_11650</name>
</gene>
<evidence type="ECO:0000256" key="5">
    <source>
        <dbReference type="ARBA" id="ARBA00023242"/>
    </source>
</evidence>
<dbReference type="PANTHER" id="PTHR24377">
    <property type="entry name" value="IP01015P-RELATED"/>
    <property type="match status" value="1"/>
</dbReference>
<dbReference type="GO" id="GO:0008270">
    <property type="term" value="F:zinc ion binding"/>
    <property type="evidence" value="ECO:0007669"/>
    <property type="project" value="UniProtKB-KW"/>
</dbReference>
<feature type="domain" description="C2H2-type" evidence="9">
    <location>
        <begin position="987"/>
        <end position="1014"/>
    </location>
</feature>
<sequence length="1223" mass="139343">MKSSLNFCLQFVLIYRVTGVALNINSILQPLENCLVILLHFPENSSTELNNINFVPGVPTIQSVVSIRRDPYEWSKNITHSMTYFTPNATLYLPFAKIYPPFICAVSLYLFPSVRKQIGGLNVPLLTDWYLTSPPPLWRFKRLHTDAISPYLNLENIFRILVTNSESTLAWDNWAVPIFQWNRGNSVHPSQMFIIEVSRNPAKFEDLKIYLVCEMCTPCYMEYFEYYGELNLALIRQAFKILQKTPLQNRPWRFQHTVLNINQVAKYNGQRSQYFGNITKNDKSIPLLVEFILIRLTFPNITITGLEIDCENEVQPRPKNSNFAKTHSQLVFLPEIDPKIDPRSNIPLVLMGMFSFPYFSLKIEGLEFVTCYPIQNSKPWEDSFSALFGSLDWISWFLISVSAVSISAVMAASHKIITSMKSTCKDHRQFFLLTLFHLGYATLLEQSNPYAKNEKASTSGANRDTYKFTYILCTIWILTAIVLTHSYRSEYVKSFTIRPNPPKFTDFAQLYSRNFTIYSGAYDVTLFKYLSNIEHFFDCSVSAILPKVFYSIFYDQNLYPGSSQSDIYNPNADSEKLKRLGEVARFPKNYGNILNGNDTFARTVDNCEIRTAFAGWSDDVEEIYHELKVLRKDSTVSRSVHPLTPIQKGWAVHNVPDASILDRLGSLITSGLGAKWSREVKNARVRISKNLSRKAENAKQPWRKLDLRNNFVGIFFVWIFASVVSLVVIFCEVVTKRKDWIIGVRIWSWKWKTTKITMMTINPIIIKEEPLDDIDDDAGLDDNFPNVVISHVKSDFDGPPTCQICHKVFATPHSLRLYRTRTHNSAPVSTPCKICGKPEFVSEGRKRHHETTHLGRAELIEKGITHYVCCFCEDVFLHRLSLEAHSHKHTRLRPYFCPTCPKSYTDPTSLKVHLLKAHTSSLSHIRSSWKYPCPICHTKFRAPSDLAIHLPRHSSAKTFLCHSCDKAFKFRPELGAHLKLHDDVCPYACHLCDHRSTSGWKLKQHLLSHSTERTVKCDLCSAAFKQASTLRKHVKANHDATTDRKPIVCPTCGKCFTTKDGLQKHAILHNLDESPFSCATCGKKLADQKRLTSHEATHLGQRDCFPCAWPGCGRTYTEKANLKRHMRAVHEEVKRTCPVAGCGRQFTNWNGVKYHKLVEHGVGAGKPCGVAGCERSFPTMGALKGTGRRLATTAGMVAHVKGKHGVDVVYDEASKTWVEGKEG</sequence>
<reference evidence="10 11" key="1">
    <citation type="submission" date="2015-12" db="EMBL/GenBank/DDBJ databases">
        <title>The genome of Folsomia candida.</title>
        <authorList>
            <person name="Faddeeva A."/>
            <person name="Derks M.F."/>
            <person name="Anvar Y."/>
            <person name="Smit S."/>
            <person name="Van Straalen N."/>
            <person name="Roelofs D."/>
        </authorList>
    </citation>
    <scope>NUCLEOTIDE SEQUENCE [LARGE SCALE GENOMIC DNA]</scope>
    <source>
        <strain evidence="10 11">VU population</strain>
        <tissue evidence="10">Whole body</tissue>
    </source>
</reference>
<dbReference type="InterPro" id="IPR050826">
    <property type="entry name" value="Krueppel_C2H2_ZnFinger"/>
</dbReference>
<dbReference type="InterPro" id="IPR036236">
    <property type="entry name" value="Znf_C2H2_sf"/>
</dbReference>
<keyword evidence="5" id="KW-0539">Nucleus</keyword>
<dbReference type="OrthoDB" id="6077919at2759"/>
<dbReference type="PROSITE" id="PS50157">
    <property type="entry name" value="ZINC_FINGER_C2H2_2"/>
    <property type="match status" value="9"/>
</dbReference>
<evidence type="ECO:0000256" key="1">
    <source>
        <dbReference type="ARBA" id="ARBA00022723"/>
    </source>
</evidence>
<comment type="caution">
    <text evidence="10">The sequence shown here is derived from an EMBL/GenBank/DDBJ whole genome shotgun (WGS) entry which is preliminary data.</text>
</comment>
<evidence type="ECO:0000313" key="11">
    <source>
        <dbReference type="Proteomes" id="UP000198287"/>
    </source>
</evidence>
<keyword evidence="7" id="KW-0812">Transmembrane</keyword>
<feature type="domain" description="C2H2-type" evidence="9">
    <location>
        <begin position="931"/>
        <end position="958"/>
    </location>
</feature>
<dbReference type="InterPro" id="IPR013087">
    <property type="entry name" value="Znf_C2H2_type"/>
</dbReference>
<evidence type="ECO:0000256" key="6">
    <source>
        <dbReference type="PROSITE-ProRule" id="PRU00042"/>
    </source>
</evidence>